<keyword evidence="1" id="KW-0472">Membrane</keyword>
<sequence>MSQTNNNTEIKEQNTQDEIIWEGKKDIPSFLLYWIANIVFLCFILYLFPRIFNKEIDYKWFIVFFTFLFGLYILVKNIYQMANIKRIYITKEKLVIEYYIKNDLVFPLGTFFVYYRSSSVPSIANPGDIVIYTFGDKAKEYLEPGLFSDGDDPTKGCFGRINAIIKPHVMPYLLSLGDEEFEKIISHVSGYNKINTTFLKEAMELRKEKKDREFGE</sequence>
<keyword evidence="1" id="KW-1133">Transmembrane helix</keyword>
<organism evidence="2 3">
    <name type="scientific">Campylobacter jejuni</name>
    <dbReference type="NCBI Taxonomy" id="197"/>
    <lineage>
        <taxon>Bacteria</taxon>
        <taxon>Pseudomonadati</taxon>
        <taxon>Campylobacterota</taxon>
        <taxon>Epsilonproteobacteria</taxon>
        <taxon>Campylobacterales</taxon>
        <taxon>Campylobacteraceae</taxon>
        <taxon>Campylobacter</taxon>
    </lineage>
</organism>
<proteinExistence type="predicted"/>
<evidence type="ECO:0000256" key="1">
    <source>
        <dbReference type="SAM" id="Phobius"/>
    </source>
</evidence>
<accession>A0AAX0NHQ4</accession>
<dbReference type="EMBL" id="NAAF01000029">
    <property type="protein sequence ID" value="OSY74443.1"/>
    <property type="molecule type" value="Genomic_DNA"/>
</dbReference>
<evidence type="ECO:0000313" key="2">
    <source>
        <dbReference type="EMBL" id="OSY74443.1"/>
    </source>
</evidence>
<evidence type="ECO:0000313" key="3">
    <source>
        <dbReference type="Proteomes" id="UP000194235"/>
    </source>
</evidence>
<keyword evidence="1" id="KW-0812">Transmembrane</keyword>
<dbReference type="Proteomes" id="UP000194235">
    <property type="component" value="Unassembled WGS sequence"/>
</dbReference>
<name>A0AAX0NHQ4_CAMJU</name>
<gene>
    <name evidence="2" type="ORF">B5Y32_09000</name>
</gene>
<reference evidence="2 3" key="1">
    <citation type="submission" date="2017-03" db="EMBL/GenBank/DDBJ databases">
        <title>Characterization of Campylobacter jejuni water isolates.</title>
        <authorList>
            <person name="Nilsson A."/>
            <person name="Skarp A."/>
            <person name="Johansson C."/>
            <person name="Kaden R."/>
            <person name="Engstrand L."/>
            <person name="Rautelin H."/>
        </authorList>
    </citation>
    <scope>NUCLEOTIDE SEQUENCE [LARGE SCALE GENOMIC DNA]</scope>
    <source>
        <strain evidence="2 3">VA12</strain>
    </source>
</reference>
<feature type="transmembrane region" description="Helical" evidence="1">
    <location>
        <begin position="60"/>
        <end position="79"/>
    </location>
</feature>
<feature type="transmembrane region" description="Helical" evidence="1">
    <location>
        <begin position="30"/>
        <end position="48"/>
    </location>
</feature>
<dbReference type="AlphaFoldDB" id="A0AAX0NHQ4"/>
<protein>
    <submittedName>
        <fullName evidence="2">Uncharacterized protein</fullName>
    </submittedName>
</protein>
<comment type="caution">
    <text evidence="2">The sequence shown here is derived from an EMBL/GenBank/DDBJ whole genome shotgun (WGS) entry which is preliminary data.</text>
</comment>